<keyword evidence="3" id="KW-1185">Reference proteome</keyword>
<feature type="region of interest" description="Disordered" evidence="1">
    <location>
        <begin position="187"/>
        <end position="256"/>
    </location>
</feature>
<name>A0A835W2P1_CHLIN</name>
<reference evidence="2" key="1">
    <citation type="journal article" date="2020" name="bioRxiv">
        <title>Comparative genomics of Chlamydomonas.</title>
        <authorList>
            <person name="Craig R.J."/>
            <person name="Hasan A.R."/>
            <person name="Ness R.W."/>
            <person name="Keightley P.D."/>
        </authorList>
    </citation>
    <scope>NUCLEOTIDE SEQUENCE</scope>
    <source>
        <strain evidence="2">SAG 7.73</strain>
    </source>
</reference>
<evidence type="ECO:0000313" key="2">
    <source>
        <dbReference type="EMBL" id="KAG2433796.1"/>
    </source>
</evidence>
<feature type="compositionally biased region" description="Low complexity" evidence="1">
    <location>
        <begin position="227"/>
        <end position="237"/>
    </location>
</feature>
<feature type="compositionally biased region" description="Low complexity" evidence="1">
    <location>
        <begin position="199"/>
        <end position="210"/>
    </location>
</feature>
<sequence length="256" mass="27291">MPAKTNETSRVFEARFRDPGVQSDAGNCVRNWLQRAGAVQVDKTGTICIHPAPLLRCFKLLSARGRAGPGNLVTPRAAKKLLKAYPQPLAQLLRATRFGGSKETAKQLEGRSRGGRARLKQTNPVYYSGRAKHKACGKWVNIKEAAKMSDKPGVSMRCRHCQETAYFNIERCKLKVVKGKVVRSVSLSGQKGSKSNLHQQPQQLPPGAAAETGLQAGGGSSGGGSVSSGNTSFGGVVLDAKGQPLSPSSPLSEWRG</sequence>
<protein>
    <submittedName>
        <fullName evidence="2">Uncharacterized protein</fullName>
    </submittedName>
</protein>
<feature type="compositionally biased region" description="Gly residues" evidence="1">
    <location>
        <begin position="215"/>
        <end position="226"/>
    </location>
</feature>
<comment type="caution">
    <text evidence="2">The sequence shown here is derived from an EMBL/GenBank/DDBJ whole genome shotgun (WGS) entry which is preliminary data.</text>
</comment>
<evidence type="ECO:0000256" key="1">
    <source>
        <dbReference type="SAM" id="MobiDB-lite"/>
    </source>
</evidence>
<proteinExistence type="predicted"/>
<feature type="compositionally biased region" description="Polar residues" evidence="1">
    <location>
        <begin position="245"/>
        <end position="256"/>
    </location>
</feature>
<dbReference type="AlphaFoldDB" id="A0A835W2P1"/>
<organism evidence="2 3">
    <name type="scientific">Chlamydomonas incerta</name>
    <dbReference type="NCBI Taxonomy" id="51695"/>
    <lineage>
        <taxon>Eukaryota</taxon>
        <taxon>Viridiplantae</taxon>
        <taxon>Chlorophyta</taxon>
        <taxon>core chlorophytes</taxon>
        <taxon>Chlorophyceae</taxon>
        <taxon>CS clade</taxon>
        <taxon>Chlamydomonadales</taxon>
        <taxon>Chlamydomonadaceae</taxon>
        <taxon>Chlamydomonas</taxon>
    </lineage>
</organism>
<gene>
    <name evidence="2" type="ORF">HXX76_008154</name>
</gene>
<dbReference type="Proteomes" id="UP000650467">
    <property type="component" value="Unassembled WGS sequence"/>
</dbReference>
<evidence type="ECO:0000313" key="3">
    <source>
        <dbReference type="Proteomes" id="UP000650467"/>
    </source>
</evidence>
<accession>A0A835W2P1</accession>
<dbReference type="EMBL" id="JAEHOC010000018">
    <property type="protein sequence ID" value="KAG2433796.1"/>
    <property type="molecule type" value="Genomic_DNA"/>
</dbReference>